<sequence>MKLDHQAPSPSQTTALHDSAALQPSGAHQHLLEGFSLPPPMGVLAAYMDAFLLHHHQHSPPCSVQQATFTCLRPATSDRGQPRWAAPQLLHRRPRVGYRGHRQACMRACPWFWLRPYRVVKLTCPWQQGVTATIPTPGPKSKTFTKCTRPCSCIQPRLRLSR</sequence>
<dbReference type="GeneID" id="70192873"/>
<evidence type="ECO:0000313" key="1">
    <source>
        <dbReference type="EMBL" id="KAH7038119.1"/>
    </source>
</evidence>
<dbReference type="RefSeq" id="XP_046017240.1">
    <property type="nucleotide sequence ID" value="XM_046163327.1"/>
</dbReference>
<organism evidence="1 2">
    <name type="scientific">Microdochium trichocladiopsis</name>
    <dbReference type="NCBI Taxonomy" id="1682393"/>
    <lineage>
        <taxon>Eukaryota</taxon>
        <taxon>Fungi</taxon>
        <taxon>Dikarya</taxon>
        <taxon>Ascomycota</taxon>
        <taxon>Pezizomycotina</taxon>
        <taxon>Sordariomycetes</taxon>
        <taxon>Xylariomycetidae</taxon>
        <taxon>Xylariales</taxon>
        <taxon>Microdochiaceae</taxon>
        <taxon>Microdochium</taxon>
    </lineage>
</organism>
<protein>
    <submittedName>
        <fullName evidence="1">Uncharacterized protein</fullName>
    </submittedName>
</protein>
<dbReference type="AlphaFoldDB" id="A0A9P8YF73"/>
<name>A0A9P8YF73_9PEZI</name>
<comment type="caution">
    <text evidence="1">The sequence shown here is derived from an EMBL/GenBank/DDBJ whole genome shotgun (WGS) entry which is preliminary data.</text>
</comment>
<dbReference type="Proteomes" id="UP000756346">
    <property type="component" value="Unassembled WGS sequence"/>
</dbReference>
<accession>A0A9P8YF73</accession>
<evidence type="ECO:0000313" key="2">
    <source>
        <dbReference type="Proteomes" id="UP000756346"/>
    </source>
</evidence>
<proteinExistence type="predicted"/>
<dbReference type="EMBL" id="JAGTJQ010000002">
    <property type="protein sequence ID" value="KAH7038119.1"/>
    <property type="molecule type" value="Genomic_DNA"/>
</dbReference>
<gene>
    <name evidence="1" type="ORF">B0I36DRAFT_75721</name>
</gene>
<reference evidence="1" key="1">
    <citation type="journal article" date="2021" name="Nat. Commun.">
        <title>Genetic determinants of endophytism in the Arabidopsis root mycobiome.</title>
        <authorList>
            <person name="Mesny F."/>
            <person name="Miyauchi S."/>
            <person name="Thiergart T."/>
            <person name="Pickel B."/>
            <person name="Atanasova L."/>
            <person name="Karlsson M."/>
            <person name="Huettel B."/>
            <person name="Barry K.W."/>
            <person name="Haridas S."/>
            <person name="Chen C."/>
            <person name="Bauer D."/>
            <person name="Andreopoulos W."/>
            <person name="Pangilinan J."/>
            <person name="LaButti K."/>
            <person name="Riley R."/>
            <person name="Lipzen A."/>
            <person name="Clum A."/>
            <person name="Drula E."/>
            <person name="Henrissat B."/>
            <person name="Kohler A."/>
            <person name="Grigoriev I.V."/>
            <person name="Martin F.M."/>
            <person name="Hacquard S."/>
        </authorList>
    </citation>
    <scope>NUCLEOTIDE SEQUENCE</scope>
    <source>
        <strain evidence="1">MPI-CAGE-CH-0230</strain>
    </source>
</reference>
<keyword evidence="2" id="KW-1185">Reference proteome</keyword>